<organism evidence="2 3">
    <name type="scientific">Brassica napus</name>
    <name type="common">Rape</name>
    <dbReference type="NCBI Taxonomy" id="3708"/>
    <lineage>
        <taxon>Eukaryota</taxon>
        <taxon>Viridiplantae</taxon>
        <taxon>Streptophyta</taxon>
        <taxon>Embryophyta</taxon>
        <taxon>Tracheophyta</taxon>
        <taxon>Spermatophyta</taxon>
        <taxon>Magnoliopsida</taxon>
        <taxon>eudicotyledons</taxon>
        <taxon>Gunneridae</taxon>
        <taxon>Pentapetalae</taxon>
        <taxon>rosids</taxon>
        <taxon>malvids</taxon>
        <taxon>Brassicales</taxon>
        <taxon>Brassicaceae</taxon>
        <taxon>Brassiceae</taxon>
        <taxon>Brassica</taxon>
    </lineage>
</organism>
<dbReference type="Proteomes" id="UP000028999">
    <property type="component" value="Unassembled WGS sequence"/>
</dbReference>
<sequence length="96" mass="10344">MSSFTATAAVSRRWVGGNHTQPPLSSPQNSIPMTSRVQRKLNVSSALHTPPALHFPKQPTNSPAIAVNPKAKEPDTKQMNLFQRAAASASVRAQRS</sequence>
<protein>
    <submittedName>
        <fullName evidence="2">BnaCnng32090D protein</fullName>
    </submittedName>
</protein>
<feature type="region of interest" description="Disordered" evidence="1">
    <location>
        <begin position="1"/>
        <end position="77"/>
    </location>
</feature>
<dbReference type="AlphaFoldDB" id="A0A078J217"/>
<keyword evidence="3" id="KW-1185">Reference proteome</keyword>
<evidence type="ECO:0000256" key="1">
    <source>
        <dbReference type="SAM" id="MobiDB-lite"/>
    </source>
</evidence>
<dbReference type="PaxDb" id="3708-A0A078J217"/>
<dbReference type="Gramene" id="CDY57473">
    <property type="protein sequence ID" value="CDY57473"/>
    <property type="gene ID" value="GSBRNA2T00022261001"/>
</dbReference>
<accession>A0A078J217</accession>
<gene>
    <name evidence="2" type="primary">BnaCnng32090D</name>
    <name evidence="2" type="ORF">GSBRNA2T00022261001</name>
</gene>
<feature type="compositionally biased region" description="Polar residues" evidence="1">
    <location>
        <begin position="18"/>
        <end position="47"/>
    </location>
</feature>
<reference evidence="2 3" key="1">
    <citation type="journal article" date="2014" name="Science">
        <title>Plant genetics. Early allopolyploid evolution in the post-Neolithic Brassica napus oilseed genome.</title>
        <authorList>
            <person name="Chalhoub B."/>
            <person name="Denoeud F."/>
            <person name="Liu S."/>
            <person name="Parkin I.A."/>
            <person name="Tang H."/>
            <person name="Wang X."/>
            <person name="Chiquet J."/>
            <person name="Belcram H."/>
            <person name="Tong C."/>
            <person name="Samans B."/>
            <person name="Correa M."/>
            <person name="Da Silva C."/>
            <person name="Just J."/>
            <person name="Falentin C."/>
            <person name="Koh C.S."/>
            <person name="Le Clainche I."/>
            <person name="Bernard M."/>
            <person name="Bento P."/>
            <person name="Noel B."/>
            <person name="Labadie K."/>
            <person name="Alberti A."/>
            <person name="Charles M."/>
            <person name="Arnaud D."/>
            <person name="Guo H."/>
            <person name="Daviaud C."/>
            <person name="Alamery S."/>
            <person name="Jabbari K."/>
            <person name="Zhao M."/>
            <person name="Edger P.P."/>
            <person name="Chelaifa H."/>
            <person name="Tack D."/>
            <person name="Lassalle G."/>
            <person name="Mestiri I."/>
            <person name="Schnel N."/>
            <person name="Le Paslier M.C."/>
            <person name="Fan G."/>
            <person name="Renault V."/>
            <person name="Bayer P.E."/>
            <person name="Golicz A.A."/>
            <person name="Manoli S."/>
            <person name="Lee T.H."/>
            <person name="Thi V.H."/>
            <person name="Chalabi S."/>
            <person name="Hu Q."/>
            <person name="Fan C."/>
            <person name="Tollenaere R."/>
            <person name="Lu Y."/>
            <person name="Battail C."/>
            <person name="Shen J."/>
            <person name="Sidebottom C.H."/>
            <person name="Wang X."/>
            <person name="Canaguier A."/>
            <person name="Chauveau A."/>
            <person name="Berard A."/>
            <person name="Deniot G."/>
            <person name="Guan M."/>
            <person name="Liu Z."/>
            <person name="Sun F."/>
            <person name="Lim Y.P."/>
            <person name="Lyons E."/>
            <person name="Town C.D."/>
            <person name="Bancroft I."/>
            <person name="Wang X."/>
            <person name="Meng J."/>
            <person name="Ma J."/>
            <person name="Pires J.C."/>
            <person name="King G.J."/>
            <person name="Brunel D."/>
            <person name="Delourme R."/>
            <person name="Renard M."/>
            <person name="Aury J.M."/>
            <person name="Adams K.L."/>
            <person name="Batley J."/>
            <person name="Snowdon R.J."/>
            <person name="Tost J."/>
            <person name="Edwards D."/>
            <person name="Zhou Y."/>
            <person name="Hua W."/>
            <person name="Sharpe A.G."/>
            <person name="Paterson A.H."/>
            <person name="Guan C."/>
            <person name="Wincker P."/>
        </authorList>
    </citation>
    <scope>NUCLEOTIDE SEQUENCE [LARGE SCALE GENOMIC DNA]</scope>
    <source>
        <strain evidence="3">cv. Darmor-bzh</strain>
    </source>
</reference>
<evidence type="ECO:0000313" key="3">
    <source>
        <dbReference type="Proteomes" id="UP000028999"/>
    </source>
</evidence>
<dbReference type="EMBL" id="LK033579">
    <property type="protein sequence ID" value="CDY57473.1"/>
    <property type="molecule type" value="Genomic_DNA"/>
</dbReference>
<proteinExistence type="predicted"/>
<name>A0A078J217_BRANA</name>
<dbReference type="STRING" id="3708.A0A078J217"/>
<evidence type="ECO:0000313" key="2">
    <source>
        <dbReference type="EMBL" id="CDY57473.1"/>
    </source>
</evidence>